<dbReference type="AlphaFoldDB" id="A0A858RFM7"/>
<organism evidence="12 13">
    <name type="scientific">Luteolibacter luteus</name>
    <dbReference type="NCBI Taxonomy" id="2728835"/>
    <lineage>
        <taxon>Bacteria</taxon>
        <taxon>Pseudomonadati</taxon>
        <taxon>Verrucomicrobiota</taxon>
        <taxon>Verrucomicrobiia</taxon>
        <taxon>Verrucomicrobiales</taxon>
        <taxon>Verrucomicrobiaceae</taxon>
        <taxon>Luteolibacter</taxon>
    </lineage>
</organism>
<name>A0A858RFM7_9BACT</name>
<evidence type="ECO:0000256" key="3">
    <source>
        <dbReference type="ARBA" id="ARBA00022452"/>
    </source>
</evidence>
<evidence type="ECO:0000256" key="9">
    <source>
        <dbReference type="ARBA" id="ARBA00023136"/>
    </source>
</evidence>
<accession>A0A858RFM7</accession>
<dbReference type="RefSeq" id="WP_169453960.1">
    <property type="nucleotide sequence ID" value="NZ_CP051774.1"/>
</dbReference>
<protein>
    <submittedName>
        <fullName evidence="12">TonB-dependent receptor</fullName>
    </submittedName>
</protein>
<reference evidence="12 13" key="1">
    <citation type="submission" date="2020-04" db="EMBL/GenBank/DDBJ databases">
        <title>Luteolibacter sp. G-1-1-1 isolated from soil.</title>
        <authorList>
            <person name="Dahal R.H."/>
        </authorList>
    </citation>
    <scope>NUCLEOTIDE SEQUENCE [LARGE SCALE GENOMIC DNA]</scope>
    <source>
        <strain evidence="12 13">G-1-1-1</strain>
    </source>
</reference>
<evidence type="ECO:0000256" key="8">
    <source>
        <dbReference type="ARBA" id="ARBA00023077"/>
    </source>
</evidence>
<evidence type="ECO:0000313" key="12">
    <source>
        <dbReference type="EMBL" id="QJE95647.1"/>
    </source>
</evidence>
<evidence type="ECO:0000256" key="4">
    <source>
        <dbReference type="ARBA" id="ARBA00022496"/>
    </source>
</evidence>
<keyword evidence="2" id="KW-0813">Transport</keyword>
<dbReference type="PANTHER" id="PTHR32552">
    <property type="entry name" value="FERRICHROME IRON RECEPTOR-RELATED"/>
    <property type="match status" value="1"/>
</dbReference>
<dbReference type="InterPro" id="IPR036942">
    <property type="entry name" value="Beta-barrel_TonB_sf"/>
</dbReference>
<dbReference type="InterPro" id="IPR000531">
    <property type="entry name" value="Beta-barrel_TonB"/>
</dbReference>
<comment type="subcellular location">
    <subcellularLocation>
        <location evidence="1">Cell outer membrane</location>
        <topology evidence="1">Multi-pass membrane protein</topology>
    </subcellularLocation>
</comment>
<keyword evidence="8" id="KW-0798">TonB box</keyword>
<dbReference type="Gene3D" id="2.40.170.20">
    <property type="entry name" value="TonB-dependent receptor, beta-barrel domain"/>
    <property type="match status" value="1"/>
</dbReference>
<dbReference type="EMBL" id="CP051774">
    <property type="protein sequence ID" value="QJE95647.1"/>
    <property type="molecule type" value="Genomic_DNA"/>
</dbReference>
<keyword evidence="3" id="KW-1134">Transmembrane beta strand</keyword>
<evidence type="ECO:0000256" key="2">
    <source>
        <dbReference type="ARBA" id="ARBA00022448"/>
    </source>
</evidence>
<keyword evidence="5" id="KW-0812">Transmembrane</keyword>
<dbReference type="Proteomes" id="UP000501812">
    <property type="component" value="Chromosome"/>
</dbReference>
<evidence type="ECO:0000256" key="7">
    <source>
        <dbReference type="ARBA" id="ARBA00023065"/>
    </source>
</evidence>
<gene>
    <name evidence="12" type="ORF">HHL09_07550</name>
</gene>
<dbReference type="InterPro" id="IPR039426">
    <property type="entry name" value="TonB-dep_rcpt-like"/>
</dbReference>
<evidence type="ECO:0000313" key="13">
    <source>
        <dbReference type="Proteomes" id="UP000501812"/>
    </source>
</evidence>
<dbReference type="SUPFAM" id="SSF56935">
    <property type="entry name" value="Porins"/>
    <property type="match status" value="1"/>
</dbReference>
<feature type="domain" description="TonB-dependent receptor-like beta-barrel" evidence="11">
    <location>
        <begin position="239"/>
        <end position="649"/>
    </location>
</feature>
<evidence type="ECO:0000256" key="5">
    <source>
        <dbReference type="ARBA" id="ARBA00022692"/>
    </source>
</evidence>
<dbReference type="Pfam" id="PF00593">
    <property type="entry name" value="TonB_dep_Rec_b-barrel"/>
    <property type="match status" value="1"/>
</dbReference>
<sequence>MRIRTSLLLLTATFTTGIGISSGEPPAALDETIVNAPREATDGQREADFAIPLPGGRGYQEILPSIPNAQQGTPSSTAFTLRGLGQDNVIFYIGTQSNTLVNFSNGGVPATASSLTSVMPLMWDIDQVIVERGPILFGRGVNAMGGEIRLEPRAPQFFHEGRITGEVADYGSWRAGITENMVLVEDKLALRLNAVGEGTDGAVTNVYDGNERFAETQRSSFRSQLRWRPGGDDSSVFDWRVDVDRGRGNSFGQAFQPANGDIFARIVDVNTTPTTPADQWATMLRGRLELERDWWVESEASFSIIDAAHHTDFDGSSMLDWFYTYTIDERRLTGSTRFGQDKEGFNWFGGVYAEASEYGIVFEGRGLGPIPQGRPFRTKTGEDVGIAAAFAHAELELAHRFWLTGGLRLDYQSREQSIATKLNGVSRGADRLDADYTEWLPELGTEWRGDDITAGAKISRAYRPGGIAVAPSLGLANPYGPERGWETNLFVEKNWECIRANARVFYAWLDDQQVPYVPRGGFPVVDNFVTNSAESQRAGAEVEMVWKNGDFSAGVMAGYLYAEYDQLVLNGVNRAGQAFPLSPEWNAAIGFSWKPETGWFGETSFNWADTTYSQADSPIGTKLEARLLWSARTGYRWNNVEAYIFGSNLLDEEYALSRSDYRAVGLPISGKLGMPRVIGTGVTITW</sequence>
<keyword evidence="4" id="KW-0410">Iron transport</keyword>
<dbReference type="GO" id="GO:0006826">
    <property type="term" value="P:iron ion transport"/>
    <property type="evidence" value="ECO:0007669"/>
    <property type="project" value="UniProtKB-KW"/>
</dbReference>
<dbReference type="GO" id="GO:0009279">
    <property type="term" value="C:cell outer membrane"/>
    <property type="evidence" value="ECO:0007669"/>
    <property type="project" value="UniProtKB-SubCell"/>
</dbReference>
<keyword evidence="9" id="KW-0472">Membrane</keyword>
<dbReference type="KEGG" id="luo:HHL09_07550"/>
<keyword evidence="13" id="KW-1185">Reference proteome</keyword>
<keyword evidence="6" id="KW-0408">Iron</keyword>
<keyword evidence="7" id="KW-0406">Ion transport</keyword>
<keyword evidence="10" id="KW-0998">Cell outer membrane</keyword>
<proteinExistence type="predicted"/>
<dbReference type="PANTHER" id="PTHR32552:SF81">
    <property type="entry name" value="TONB-DEPENDENT OUTER MEMBRANE RECEPTOR"/>
    <property type="match status" value="1"/>
</dbReference>
<evidence type="ECO:0000256" key="10">
    <source>
        <dbReference type="ARBA" id="ARBA00023237"/>
    </source>
</evidence>
<evidence type="ECO:0000259" key="11">
    <source>
        <dbReference type="Pfam" id="PF00593"/>
    </source>
</evidence>
<keyword evidence="12" id="KW-0675">Receptor</keyword>
<evidence type="ECO:0000256" key="1">
    <source>
        <dbReference type="ARBA" id="ARBA00004571"/>
    </source>
</evidence>
<evidence type="ECO:0000256" key="6">
    <source>
        <dbReference type="ARBA" id="ARBA00023004"/>
    </source>
</evidence>